<reference evidence="3 4" key="2">
    <citation type="journal article" date="2018" name="Int. J. Syst. Evol. Microbiol.">
        <title>Burkholderia insecticola sp. nov., a gut symbiotic bacterium of the bean bug Riptortus pedestris.</title>
        <authorList>
            <person name="Takeshita K."/>
            <person name="Tamaki H."/>
            <person name="Ohbayashi T."/>
            <person name="Meng X.-Y."/>
            <person name="Sone T."/>
            <person name="Mitani Y."/>
            <person name="Peeters C."/>
            <person name="Kikuchi Y."/>
            <person name="Vandamme P."/>
        </authorList>
    </citation>
    <scope>NUCLEOTIDE SEQUENCE [LARGE SCALE GENOMIC DNA]</scope>
    <source>
        <strain evidence="3">RPE64</strain>
        <plasmid evidence="3 4">p1</plasmid>
    </source>
</reference>
<accession>R4X4T2</accession>
<evidence type="ECO:0000313" key="3">
    <source>
        <dbReference type="EMBL" id="BAN27577.1"/>
    </source>
</evidence>
<dbReference type="Proteomes" id="UP000013966">
    <property type="component" value="Plasmid p1"/>
</dbReference>
<dbReference type="EMBL" id="AP013061">
    <property type="protein sequence ID" value="BAN27577.1"/>
    <property type="molecule type" value="Genomic_DNA"/>
</dbReference>
<dbReference type="HOGENOM" id="CLU_2506152_0_0_4"/>
<dbReference type="InterPro" id="IPR023393">
    <property type="entry name" value="START-like_dom_sf"/>
</dbReference>
<dbReference type="Gene3D" id="3.30.530.20">
    <property type="match status" value="1"/>
</dbReference>
<evidence type="ECO:0000259" key="2">
    <source>
        <dbReference type="Pfam" id="PF08327"/>
    </source>
</evidence>
<evidence type="ECO:0000313" key="4">
    <source>
        <dbReference type="Proteomes" id="UP000013966"/>
    </source>
</evidence>
<name>R4X4T2_9BURK</name>
<reference evidence="3 4" key="1">
    <citation type="journal article" date="2013" name="Genome Announc.">
        <title>Complete Genome Sequence of Burkholderia sp. Strain RPE64, Bacterial Symbiont of the Bean Bug Riptortus pedestris.</title>
        <authorList>
            <person name="Shibata T.F."/>
            <person name="Maeda T."/>
            <person name="Nikoh N."/>
            <person name="Yamaguchi K."/>
            <person name="Oshima K."/>
            <person name="Hattori M."/>
            <person name="Nishiyama T."/>
            <person name="Hasebe M."/>
            <person name="Fukatsu T."/>
            <person name="Kikuchi Y."/>
            <person name="Shigenobu S."/>
        </authorList>
    </citation>
    <scope>NUCLEOTIDE SEQUENCE [LARGE SCALE GENOMIC DNA]</scope>
    <source>
        <plasmid evidence="3 4">p1</plasmid>
    </source>
</reference>
<dbReference type="KEGG" id="buo:BRPE64_DCDS06410"/>
<dbReference type="PATRIC" id="fig|758793.3.peg.5784"/>
<evidence type="ECO:0000256" key="1">
    <source>
        <dbReference type="ARBA" id="ARBA00006817"/>
    </source>
</evidence>
<feature type="domain" description="Activator of Hsp90 ATPase homologue 1/2-like C-terminal" evidence="2">
    <location>
        <begin position="5"/>
        <end position="76"/>
    </location>
</feature>
<comment type="similarity">
    <text evidence="1">Belongs to the AHA1 family.</text>
</comment>
<gene>
    <name evidence="3" type="ORF">BRPE64_DCDS06410</name>
</gene>
<keyword evidence="3" id="KW-0614">Plasmid</keyword>
<geneLocation type="plasmid" evidence="3 4">
    <name>p1</name>
</geneLocation>
<organism evidence="3 4">
    <name type="scientific">Caballeronia insecticola</name>
    <dbReference type="NCBI Taxonomy" id="758793"/>
    <lineage>
        <taxon>Bacteria</taxon>
        <taxon>Pseudomonadati</taxon>
        <taxon>Pseudomonadota</taxon>
        <taxon>Betaproteobacteria</taxon>
        <taxon>Burkholderiales</taxon>
        <taxon>Burkholderiaceae</taxon>
        <taxon>Caballeronia</taxon>
    </lineage>
</organism>
<keyword evidence="4" id="KW-1185">Reference proteome</keyword>
<sequence length="86" mass="9599">MAFFGKYLEVVPNARIVWTNEESDNGAVTTVTFEEKDGKTLLVMRERYPTKEALDIAIEGMDEAMPEVFEQLDAFLIARGASAGRP</sequence>
<dbReference type="AlphaFoldDB" id="R4X4T2"/>
<dbReference type="SUPFAM" id="SSF55961">
    <property type="entry name" value="Bet v1-like"/>
    <property type="match status" value="1"/>
</dbReference>
<dbReference type="Pfam" id="PF08327">
    <property type="entry name" value="AHSA1"/>
    <property type="match status" value="1"/>
</dbReference>
<protein>
    <submittedName>
        <fullName evidence="3">Activator of Hsp90 ATPase 1 family protein</fullName>
    </submittedName>
</protein>
<dbReference type="InterPro" id="IPR013538">
    <property type="entry name" value="ASHA1/2-like_C"/>
</dbReference>
<proteinExistence type="inferred from homology"/>